<dbReference type="SUPFAM" id="SSF63446">
    <property type="entry name" value="Type I dockerin domain"/>
    <property type="match status" value="1"/>
</dbReference>
<dbReference type="InterPro" id="IPR002105">
    <property type="entry name" value="Dockerin_1_rpt"/>
</dbReference>
<protein>
    <recommendedName>
        <fullName evidence="2">Dockerin domain-containing protein</fullName>
    </recommendedName>
</protein>
<accession>A0A315Y3D7</accession>
<evidence type="ECO:0000256" key="1">
    <source>
        <dbReference type="SAM" id="SignalP"/>
    </source>
</evidence>
<dbReference type="AlphaFoldDB" id="A0A315Y3D7"/>
<dbReference type="InterPro" id="IPR016134">
    <property type="entry name" value="Dockerin_dom"/>
</dbReference>
<feature type="chain" id="PRO_5038728170" description="Dockerin domain-containing protein" evidence="1">
    <location>
        <begin position="22"/>
        <end position="554"/>
    </location>
</feature>
<dbReference type="CDD" id="cd14256">
    <property type="entry name" value="Dockerin_I"/>
    <property type="match status" value="1"/>
</dbReference>
<proteinExistence type="predicted"/>
<dbReference type="InterPro" id="IPR036439">
    <property type="entry name" value="Dockerin_dom_sf"/>
</dbReference>
<gene>
    <name evidence="3" type="ORF">IE37_01150</name>
</gene>
<name>A0A315Y3D7_RUMFL</name>
<comment type="caution">
    <text evidence="3">The sequence shown here is derived from an EMBL/GenBank/DDBJ whole genome shotgun (WGS) entry which is preliminary data.</text>
</comment>
<organism evidence="3 4">
    <name type="scientific">Ruminococcus flavefaciens</name>
    <dbReference type="NCBI Taxonomy" id="1265"/>
    <lineage>
        <taxon>Bacteria</taxon>
        <taxon>Bacillati</taxon>
        <taxon>Bacillota</taxon>
        <taxon>Clostridia</taxon>
        <taxon>Eubacteriales</taxon>
        <taxon>Oscillospiraceae</taxon>
        <taxon>Ruminococcus</taxon>
    </lineage>
</organism>
<dbReference type="PROSITE" id="PS51766">
    <property type="entry name" value="DOCKERIN"/>
    <property type="match status" value="1"/>
</dbReference>
<dbReference type="GO" id="GO:0004553">
    <property type="term" value="F:hydrolase activity, hydrolyzing O-glycosyl compounds"/>
    <property type="evidence" value="ECO:0007669"/>
    <property type="project" value="InterPro"/>
</dbReference>
<keyword evidence="1" id="KW-0732">Signal</keyword>
<dbReference type="RefSeq" id="WP_109725991.1">
    <property type="nucleotide sequence ID" value="NZ_QGDI01000004.1"/>
</dbReference>
<feature type="signal peptide" evidence="1">
    <location>
        <begin position="1"/>
        <end position="21"/>
    </location>
</feature>
<dbReference type="Gene3D" id="1.10.1330.10">
    <property type="entry name" value="Dockerin domain"/>
    <property type="match status" value="1"/>
</dbReference>
<dbReference type="OrthoDB" id="1814021at2"/>
<reference evidence="3 4" key="1">
    <citation type="submission" date="2018-05" db="EMBL/GenBank/DDBJ databases">
        <title>The Hungate 1000. A catalogue of reference genomes from the rumen microbiome.</title>
        <authorList>
            <person name="Kelly W."/>
        </authorList>
    </citation>
    <scope>NUCLEOTIDE SEQUENCE [LARGE SCALE GENOMIC DNA]</scope>
    <source>
        <strain evidence="3 4">SAb67</strain>
    </source>
</reference>
<evidence type="ECO:0000313" key="4">
    <source>
        <dbReference type="Proteomes" id="UP000245720"/>
    </source>
</evidence>
<sequence>MKPIKLMAALTALVLAAANTAAIQPNLTTKAEEGTGASEEQGTCTLNFSIVDSETGEAIPDIEATLIVNPTGTGRIIEKWTTTDEIKNITELHKEASYGISLRNVPDIYSCNTRIFFDFENEGDTLDLVIKAERKDSKPNVRILVHDWSDLVADPEQGLCTGGGSIPDGEYTVKIYDEENGFIKEGKGPMYLPNGDYIATVIPDDKDYVTVSPSSKKAENIQRMYPSVIIPSSNTVHFSVIGGELLGRPEVYFTRKSAVGNNSLVVNIIDSDTNEALSGFGFLVYKLSDELAAKAENTPQFIENVENNEELVAAGSTFNNIITDLKAGQKYAVIMNSRAAGFANDSPEIVIVDFDEEGLPQEVTFKLKQDVFSPEWNTAIHVELVTNVDGISVPVHAPMPDECKVNVYKSSGELFGEYDCSGDLYLSLPLDNYTVEVINPDSTKYVLDGSNKFDVPLEKYGLEVVEAFFKPVNDDTVIGDANCDTDVELADAILIMQALANPDKFGTDGSEKEHITEKGWINADVDGSGTMTGNDALNIQRYLLKQIKALPNIK</sequence>
<dbReference type="GO" id="GO:0000272">
    <property type="term" value="P:polysaccharide catabolic process"/>
    <property type="evidence" value="ECO:0007669"/>
    <property type="project" value="InterPro"/>
</dbReference>
<dbReference type="Proteomes" id="UP000245720">
    <property type="component" value="Unassembled WGS sequence"/>
</dbReference>
<evidence type="ECO:0000313" key="3">
    <source>
        <dbReference type="EMBL" id="PWJ13349.1"/>
    </source>
</evidence>
<evidence type="ECO:0000259" key="2">
    <source>
        <dbReference type="PROSITE" id="PS51766"/>
    </source>
</evidence>
<feature type="domain" description="Dockerin" evidence="2">
    <location>
        <begin position="474"/>
        <end position="552"/>
    </location>
</feature>
<dbReference type="EMBL" id="QGDI01000004">
    <property type="protein sequence ID" value="PWJ13349.1"/>
    <property type="molecule type" value="Genomic_DNA"/>
</dbReference>
<dbReference type="Pfam" id="PF00404">
    <property type="entry name" value="Dockerin_1"/>
    <property type="match status" value="1"/>
</dbReference>